<gene>
    <name evidence="1" type="ORF">F480_01565</name>
</gene>
<protein>
    <submittedName>
        <fullName evidence="1">Uncharacterized protein</fullName>
    </submittedName>
</protein>
<dbReference type="EMBL" id="JACI01000001">
    <property type="protein sequence ID" value="OAQ15801.1"/>
    <property type="molecule type" value="Genomic_DNA"/>
</dbReference>
<dbReference type="Proteomes" id="UP000078358">
    <property type="component" value="Unassembled WGS sequence"/>
</dbReference>
<dbReference type="RefSeq" id="WP_064318014.1">
    <property type="nucleotide sequence ID" value="NZ_JACI01000001.1"/>
</dbReference>
<sequence length="666" mass="72113">MITAGKATLALSGLNSSQHSEISASEITLNADKVINQNSRLQANKVFTLNAKQGIINHNGIIASKTDSLSINTHQTKLDNANGTLFAPRALTIQSGELDNRAGLISAKQTEINTQQHQIDNRNTQAENKGIIGVDKLSLNNLSSLNNEQGFIHSNKQLDVSVASNINNPQGILNSNEGLTLNAAQIDNKAGSITAKTAEVNAKSIDNNAVSEVGSLILGTTQLVLNAEQLNNQNTKRKTADKAPTQGIQAGELVLNANTLSNQQGGIYVADLATMTVNQTLNNQNGEVLSDNGLTIKDNGNLSLNNQDGLIQAKNQVHLTAKTLEQEGSIKTQGDLTIRLKESFTLNNAFEVGNDLDFSTQGDFTNNVALLIGNRATLSANQIINTASGEISSKNSKLTANEITNRGLIDGEQTLLNATQINNIGSGRIYGDHLALGSNQLINREENGSSATIAARKRLDFGVNKIINSNGSTMMSLGTIHFGKTLDENHQAVGLADSVQNHNAVIEALGRISFNVKGVENQHKLLKLEMQETSRIPIFEYSFGNEPQRYAKDTEGLTKIKRDNDSSRWGTNRNIKNLYALRLPDGRESEEWREYDYIRTINESMIIPAVYDEAKIISGDKIDFYSSDVKNADSKIIANTGIEYHQGAKIDNNSTLGVLITTEKGK</sequence>
<dbReference type="AlphaFoldDB" id="A0A179D2J9"/>
<name>A0A179D2J9_BIBTR</name>
<dbReference type="PATRIC" id="fig|1261658.3.peg.318"/>
<dbReference type="InterPro" id="IPR008619">
    <property type="entry name" value="Filamentous_hemagglutn_rpt"/>
</dbReference>
<evidence type="ECO:0000313" key="1">
    <source>
        <dbReference type="EMBL" id="OAQ15801.1"/>
    </source>
</evidence>
<comment type="caution">
    <text evidence="1">The sequence shown here is derived from an EMBL/GenBank/DDBJ whole genome shotgun (WGS) entry which is preliminary data.</text>
</comment>
<accession>A0A179D2J9</accession>
<dbReference type="NCBIfam" id="TIGR01731">
    <property type="entry name" value="fil_hemag_20aa"/>
    <property type="match status" value="9"/>
</dbReference>
<proteinExistence type="predicted"/>
<organism evidence="1 2">
    <name type="scientific">Bibersteinia trehalosi Y31</name>
    <dbReference type="NCBI Taxonomy" id="1261658"/>
    <lineage>
        <taxon>Bacteria</taxon>
        <taxon>Pseudomonadati</taxon>
        <taxon>Pseudomonadota</taxon>
        <taxon>Gammaproteobacteria</taxon>
        <taxon>Pasteurellales</taxon>
        <taxon>Pasteurellaceae</taxon>
        <taxon>Bibersteinia</taxon>
    </lineage>
</organism>
<dbReference type="Pfam" id="PF05594">
    <property type="entry name" value="Fil_haemagg"/>
    <property type="match status" value="4"/>
</dbReference>
<evidence type="ECO:0000313" key="2">
    <source>
        <dbReference type="Proteomes" id="UP000078358"/>
    </source>
</evidence>
<reference evidence="1 2" key="1">
    <citation type="submission" date="2014-01" db="EMBL/GenBank/DDBJ databases">
        <authorList>
            <person name="Zuccon D."/>
        </authorList>
    </citation>
    <scope>NUCLEOTIDE SEQUENCE [LARGE SCALE GENOMIC DNA]</scope>
    <source>
        <strain evidence="1 2">Y31</strain>
    </source>
</reference>
<dbReference type="InterPro" id="IPR010069">
    <property type="entry name" value="CdiA_FHA1_rpt"/>
</dbReference>